<name>A0ABU0IDC0_9HYPH</name>
<dbReference type="InterPro" id="IPR038186">
    <property type="entry name" value="CHAD_dom_sf"/>
</dbReference>
<dbReference type="PANTHER" id="PTHR39339">
    <property type="entry name" value="SLR1444 PROTEIN"/>
    <property type="match status" value="1"/>
</dbReference>
<feature type="domain" description="CHAD" evidence="1">
    <location>
        <begin position="8"/>
        <end position="288"/>
    </location>
</feature>
<dbReference type="PROSITE" id="PS51708">
    <property type="entry name" value="CHAD"/>
    <property type="match status" value="1"/>
</dbReference>
<dbReference type="Proteomes" id="UP001235269">
    <property type="component" value="Unassembled WGS sequence"/>
</dbReference>
<evidence type="ECO:0000259" key="1">
    <source>
        <dbReference type="PROSITE" id="PS51708"/>
    </source>
</evidence>
<evidence type="ECO:0000313" key="3">
    <source>
        <dbReference type="Proteomes" id="UP001235269"/>
    </source>
</evidence>
<dbReference type="SMART" id="SM00880">
    <property type="entry name" value="CHAD"/>
    <property type="match status" value="1"/>
</dbReference>
<reference evidence="2 3" key="1">
    <citation type="submission" date="2023-07" db="EMBL/GenBank/DDBJ databases">
        <title>Genomic Encyclopedia of Type Strains, Phase IV (KMG-IV): sequencing the most valuable type-strain genomes for metagenomic binning, comparative biology and taxonomic classification.</title>
        <authorList>
            <person name="Goeker M."/>
        </authorList>
    </citation>
    <scope>NUCLEOTIDE SEQUENCE [LARGE SCALE GENOMIC DNA]</scope>
    <source>
        <strain evidence="2 3">DSM 100301</strain>
    </source>
</reference>
<dbReference type="RefSeq" id="WP_307158415.1">
    <property type="nucleotide sequence ID" value="NZ_JAUSWH010000007.1"/>
</dbReference>
<gene>
    <name evidence="2" type="ORF">QO005_002561</name>
</gene>
<dbReference type="EMBL" id="JAUSWH010000007">
    <property type="protein sequence ID" value="MDQ0456220.1"/>
    <property type="molecule type" value="Genomic_DNA"/>
</dbReference>
<evidence type="ECO:0000313" key="2">
    <source>
        <dbReference type="EMBL" id="MDQ0456220.1"/>
    </source>
</evidence>
<dbReference type="Gene3D" id="1.40.20.10">
    <property type="entry name" value="CHAD domain"/>
    <property type="match status" value="1"/>
</dbReference>
<keyword evidence="3" id="KW-1185">Reference proteome</keyword>
<proteinExistence type="predicted"/>
<accession>A0ABU0IDC0</accession>
<dbReference type="Pfam" id="PF05235">
    <property type="entry name" value="CHAD"/>
    <property type="match status" value="1"/>
</dbReference>
<dbReference type="InterPro" id="IPR007899">
    <property type="entry name" value="CHAD_dom"/>
</dbReference>
<sequence length="304" mass="33591">MAYRLKPEADFRDTVQSVLAEQLQQAEHLLETAPNGLHDAIHAARKRLKRSRALYRLIAAAIPDLRQQENARLRDIARRLSTVRDAAALVETLGFLETHAESEGERQALSEAKTAFTARRERIAEATGDLADAAKRAAQGCREALAAFEAEADLPQRPAKSARIIAKGWKKTMKRAANALVQCREAPHSEAFHDLRKATQTYWMQLSLLRDLWPSALSAKRQTAKQLADCLGHEHDLSVLAGVLDAEAGLFADAETLSHLFGLIIRQQQALREDALTRAETLFADGPEPEASIIAALWLRAATD</sequence>
<protein>
    <submittedName>
        <fullName evidence="2">CHAD domain-containing protein</fullName>
    </submittedName>
</protein>
<organism evidence="2 3">
    <name type="scientific">Rhizobium paknamense</name>
    <dbReference type="NCBI Taxonomy" id="1206817"/>
    <lineage>
        <taxon>Bacteria</taxon>
        <taxon>Pseudomonadati</taxon>
        <taxon>Pseudomonadota</taxon>
        <taxon>Alphaproteobacteria</taxon>
        <taxon>Hyphomicrobiales</taxon>
        <taxon>Rhizobiaceae</taxon>
        <taxon>Rhizobium/Agrobacterium group</taxon>
        <taxon>Rhizobium</taxon>
    </lineage>
</organism>
<comment type="caution">
    <text evidence="2">The sequence shown here is derived from an EMBL/GenBank/DDBJ whole genome shotgun (WGS) entry which is preliminary data.</text>
</comment>
<dbReference type="PANTHER" id="PTHR39339:SF1">
    <property type="entry name" value="CHAD DOMAIN-CONTAINING PROTEIN"/>
    <property type="match status" value="1"/>
</dbReference>